<evidence type="ECO:0000256" key="2">
    <source>
        <dbReference type="ARBA" id="ARBA00006247"/>
    </source>
</evidence>
<dbReference type="GO" id="GO:0008237">
    <property type="term" value="F:metallopeptidase activity"/>
    <property type="evidence" value="ECO:0007669"/>
    <property type="project" value="UniProtKB-KW"/>
</dbReference>
<dbReference type="PANTHER" id="PTHR43808:SF31">
    <property type="entry name" value="N-ACETYL-L-CITRULLINE DEACETYLASE"/>
    <property type="match status" value="1"/>
</dbReference>
<dbReference type="PANTHER" id="PTHR43808">
    <property type="entry name" value="ACETYLORNITHINE DEACETYLASE"/>
    <property type="match status" value="1"/>
</dbReference>
<dbReference type="Gene3D" id="3.30.70.360">
    <property type="match status" value="2"/>
</dbReference>
<dbReference type="RefSeq" id="WP_115452644.1">
    <property type="nucleotide sequence ID" value="NZ_QNQT01000006.1"/>
</dbReference>
<protein>
    <submittedName>
        <fullName evidence="9">Dipeptidase PepV</fullName>
    </submittedName>
</protein>
<name>A0A3D8GNU3_9BACI</name>
<keyword evidence="7" id="KW-0224">Dipeptidase</keyword>
<dbReference type="GO" id="GO:0008270">
    <property type="term" value="F:zinc ion binding"/>
    <property type="evidence" value="ECO:0007669"/>
    <property type="project" value="InterPro"/>
</dbReference>
<evidence type="ECO:0000256" key="4">
    <source>
        <dbReference type="ARBA" id="ARBA00022723"/>
    </source>
</evidence>
<dbReference type="CDD" id="cd03888">
    <property type="entry name" value="M20_PepV"/>
    <property type="match status" value="1"/>
</dbReference>
<comment type="caution">
    <text evidence="9">The sequence shown here is derived from an EMBL/GenBank/DDBJ whole genome shotgun (WGS) entry which is preliminary data.</text>
</comment>
<comment type="similarity">
    <text evidence="2">Belongs to the peptidase M20A family.</text>
</comment>
<evidence type="ECO:0000256" key="7">
    <source>
        <dbReference type="ARBA" id="ARBA00022997"/>
    </source>
</evidence>
<keyword evidence="10" id="KW-1185">Reference proteome</keyword>
<sequence>MGKVNWIDEVEKRKDNLLEDTQKLLQIKSVLDEEAVSPEAPLGEGIKEALDFMLNLGETDGFAVKNTDNLAGHIEMGEGKELVGILCHVDVVPEGDGWTSDPYTAEIRDGKIFARGALDDKGPTMAAYYGMKIVKELGLPLKKRVRMIIGTDEESNWRCVDRYFKTEEMPGLGFAPDADFPIINAEKGLSDIDLVQGAGQSGEDGKTQVDVLRFESGRRYNMVPDYAKAALLIHNGETEIMQRFLEFMDQHGLERNYYVDAGETILEVNGVSAHGMEPEHGKNAGLYLAEFIFSLDADPRAKDYFGFVSRFFFKDSRGVRLGVAFRDDISGELTINVGKLVYTNGEGGMLGLNLRYPVTGRFDDIKAKIEPVIQENGFHIGRFSNATPHHVDESDFLIQVLKRVYEEQTGDPAELIAIGGGTYARSLKSGVAFGPLFPGRPDVAHQKDEHMFVEDLLKAAAIYAQAIYELAKEE</sequence>
<evidence type="ECO:0000313" key="10">
    <source>
        <dbReference type="Proteomes" id="UP000257144"/>
    </source>
</evidence>
<dbReference type="NCBIfam" id="NF005591">
    <property type="entry name" value="PRK07318.1"/>
    <property type="match status" value="1"/>
</dbReference>
<keyword evidence="5" id="KW-0378">Hydrolase</keyword>
<dbReference type="SUPFAM" id="SSF53187">
    <property type="entry name" value="Zn-dependent exopeptidases"/>
    <property type="match status" value="1"/>
</dbReference>
<dbReference type="Proteomes" id="UP000257144">
    <property type="component" value="Unassembled WGS sequence"/>
</dbReference>
<dbReference type="NCBIfam" id="TIGR01887">
    <property type="entry name" value="dipeptidaselike"/>
    <property type="match status" value="1"/>
</dbReference>
<dbReference type="GO" id="GO:0006526">
    <property type="term" value="P:L-arginine biosynthetic process"/>
    <property type="evidence" value="ECO:0007669"/>
    <property type="project" value="TreeGrafter"/>
</dbReference>
<evidence type="ECO:0000313" key="9">
    <source>
        <dbReference type="EMBL" id="RDU36155.1"/>
    </source>
</evidence>
<evidence type="ECO:0000256" key="1">
    <source>
        <dbReference type="ARBA" id="ARBA00001947"/>
    </source>
</evidence>
<accession>A0A3D8GNU3</accession>
<keyword evidence="3" id="KW-0645">Protease</keyword>
<dbReference type="InterPro" id="IPR010964">
    <property type="entry name" value="M20A_pepV-rel"/>
</dbReference>
<proteinExistence type="inferred from homology"/>
<dbReference type="Pfam" id="PF01546">
    <property type="entry name" value="Peptidase_M20"/>
    <property type="match status" value="1"/>
</dbReference>
<dbReference type="InterPro" id="IPR002933">
    <property type="entry name" value="Peptidase_M20"/>
</dbReference>
<evidence type="ECO:0000256" key="3">
    <source>
        <dbReference type="ARBA" id="ARBA00022670"/>
    </source>
</evidence>
<dbReference type="InterPro" id="IPR036264">
    <property type="entry name" value="Bact_exopeptidase_dim_dom"/>
</dbReference>
<dbReference type="GO" id="GO:0006508">
    <property type="term" value="P:proteolysis"/>
    <property type="evidence" value="ECO:0007669"/>
    <property type="project" value="UniProtKB-KW"/>
</dbReference>
<keyword evidence="6" id="KW-0862">Zinc</keyword>
<dbReference type="EMBL" id="QNQT01000006">
    <property type="protein sequence ID" value="RDU36155.1"/>
    <property type="molecule type" value="Genomic_DNA"/>
</dbReference>
<dbReference type="SUPFAM" id="SSF55031">
    <property type="entry name" value="Bacterial exopeptidase dimerisation domain"/>
    <property type="match status" value="1"/>
</dbReference>
<dbReference type="GO" id="GO:0016805">
    <property type="term" value="F:dipeptidase activity"/>
    <property type="evidence" value="ECO:0007669"/>
    <property type="project" value="UniProtKB-KW"/>
</dbReference>
<dbReference type="OrthoDB" id="9761532at2"/>
<organism evidence="9 10">
    <name type="scientific">Neobacillus piezotolerans</name>
    <dbReference type="NCBI Taxonomy" id="2259171"/>
    <lineage>
        <taxon>Bacteria</taxon>
        <taxon>Bacillati</taxon>
        <taxon>Bacillota</taxon>
        <taxon>Bacilli</taxon>
        <taxon>Bacillales</taxon>
        <taxon>Bacillaceae</taxon>
        <taxon>Neobacillus</taxon>
    </lineage>
</organism>
<keyword evidence="4" id="KW-0479">Metal-binding</keyword>
<dbReference type="Gene3D" id="3.40.630.10">
    <property type="entry name" value="Zn peptidases"/>
    <property type="match status" value="1"/>
</dbReference>
<keyword evidence="8" id="KW-0482">Metalloprotease</keyword>
<evidence type="ECO:0000256" key="6">
    <source>
        <dbReference type="ARBA" id="ARBA00022833"/>
    </source>
</evidence>
<comment type="cofactor">
    <cofactor evidence="1">
        <name>Zn(2+)</name>
        <dbReference type="ChEBI" id="CHEBI:29105"/>
    </cofactor>
</comment>
<dbReference type="InterPro" id="IPR050072">
    <property type="entry name" value="Peptidase_M20A"/>
</dbReference>
<evidence type="ECO:0000256" key="8">
    <source>
        <dbReference type="ARBA" id="ARBA00023049"/>
    </source>
</evidence>
<reference evidence="9 10" key="1">
    <citation type="submission" date="2018-07" db="EMBL/GenBank/DDBJ databases">
        <title>Bacillus sp. YLB-04 draft genome sequence.</title>
        <authorList>
            <person name="Yu L."/>
            <person name="Tang X."/>
        </authorList>
    </citation>
    <scope>NUCLEOTIDE SEQUENCE [LARGE SCALE GENOMIC DNA]</scope>
    <source>
        <strain evidence="9 10">YLB-04</strain>
    </source>
</reference>
<evidence type="ECO:0000256" key="5">
    <source>
        <dbReference type="ARBA" id="ARBA00022801"/>
    </source>
</evidence>
<gene>
    <name evidence="9" type="ORF">DRW41_14070</name>
</gene>
<dbReference type="AlphaFoldDB" id="A0A3D8GNU3"/>
<dbReference type="GO" id="GO:0008777">
    <property type="term" value="F:acetylornithine deacetylase activity"/>
    <property type="evidence" value="ECO:0007669"/>
    <property type="project" value="TreeGrafter"/>
</dbReference>